<dbReference type="AlphaFoldDB" id="A0A8S9Z5C5"/>
<organism evidence="1 2">
    <name type="scientific">Paragonimus skrjabini miyazakii</name>
    <dbReference type="NCBI Taxonomy" id="59628"/>
    <lineage>
        <taxon>Eukaryota</taxon>
        <taxon>Metazoa</taxon>
        <taxon>Spiralia</taxon>
        <taxon>Lophotrochozoa</taxon>
        <taxon>Platyhelminthes</taxon>
        <taxon>Trematoda</taxon>
        <taxon>Digenea</taxon>
        <taxon>Plagiorchiida</taxon>
        <taxon>Troglotremata</taxon>
        <taxon>Troglotrematidae</taxon>
        <taxon>Paragonimus</taxon>
    </lineage>
</organism>
<protein>
    <submittedName>
        <fullName evidence="1">Uncharacterized protein</fullName>
    </submittedName>
</protein>
<dbReference type="EMBL" id="JTDE01000781">
    <property type="protein sequence ID" value="KAF7260361.1"/>
    <property type="molecule type" value="Genomic_DNA"/>
</dbReference>
<reference evidence="1" key="1">
    <citation type="submission" date="2019-07" db="EMBL/GenBank/DDBJ databases">
        <title>Annotation for the trematode Paragonimus miyazaki's.</title>
        <authorList>
            <person name="Choi Y.-J."/>
        </authorList>
    </citation>
    <scope>NUCLEOTIDE SEQUENCE</scope>
    <source>
        <strain evidence="1">Japan</strain>
    </source>
</reference>
<evidence type="ECO:0000313" key="1">
    <source>
        <dbReference type="EMBL" id="KAF7260361.1"/>
    </source>
</evidence>
<evidence type="ECO:0000313" key="2">
    <source>
        <dbReference type="Proteomes" id="UP000822476"/>
    </source>
</evidence>
<comment type="caution">
    <text evidence="1">The sequence shown here is derived from an EMBL/GenBank/DDBJ whole genome shotgun (WGS) entry which is preliminary data.</text>
</comment>
<gene>
    <name evidence="1" type="ORF">EG68_01885</name>
</gene>
<keyword evidence="2" id="KW-1185">Reference proteome</keyword>
<sequence>MDCSVPRFTVDANPTYSFCPSSHCDRIDSLPKVYFQCVLSSVVLNTFESYNSSLELRRLKTHCQRKLPTQSMLSNKLELESAVDFANNYLNS</sequence>
<name>A0A8S9Z5C5_9TREM</name>
<proteinExistence type="predicted"/>
<accession>A0A8S9Z5C5</accession>
<dbReference type="Proteomes" id="UP000822476">
    <property type="component" value="Unassembled WGS sequence"/>
</dbReference>